<dbReference type="CDD" id="cd00397">
    <property type="entry name" value="DNA_BRE_C"/>
    <property type="match status" value="1"/>
</dbReference>
<dbReference type="Proteomes" id="UP000255421">
    <property type="component" value="Unassembled WGS sequence"/>
</dbReference>
<dbReference type="PROSITE" id="PS51898">
    <property type="entry name" value="TYR_RECOMBINASE"/>
    <property type="match status" value="1"/>
</dbReference>
<dbReference type="EMBL" id="FNKQ01000001">
    <property type="protein sequence ID" value="SDQ04546.1"/>
    <property type="molecule type" value="Genomic_DNA"/>
</dbReference>
<dbReference type="InterPro" id="IPR013762">
    <property type="entry name" value="Integrase-like_cat_sf"/>
</dbReference>
<gene>
    <name evidence="7" type="ORF">DWB78_09700</name>
    <name evidence="8" type="ORF">SAMN05216278_0043</name>
</gene>
<dbReference type="GO" id="GO:0015074">
    <property type="term" value="P:DNA integration"/>
    <property type="evidence" value="ECO:0007669"/>
    <property type="project" value="UniProtKB-KW"/>
</dbReference>
<evidence type="ECO:0000259" key="5">
    <source>
        <dbReference type="PROSITE" id="PS51898"/>
    </source>
</evidence>
<reference evidence="8" key="2">
    <citation type="submission" date="2016-10" db="EMBL/GenBank/DDBJ databases">
        <authorList>
            <person name="de Groot N.N."/>
        </authorList>
    </citation>
    <scope>NUCLEOTIDE SEQUENCE [LARGE SCALE GENOMIC DNA]</scope>
    <source>
        <strain evidence="8">CGMCC 1.12397</strain>
    </source>
</reference>
<organism evidence="8 9">
    <name type="scientific">Halopelagius longus</name>
    <dbReference type="NCBI Taxonomy" id="1236180"/>
    <lineage>
        <taxon>Archaea</taxon>
        <taxon>Methanobacteriati</taxon>
        <taxon>Methanobacteriota</taxon>
        <taxon>Stenosarchaea group</taxon>
        <taxon>Halobacteria</taxon>
        <taxon>Halobacteriales</taxon>
        <taxon>Haloferacaceae</taxon>
    </lineage>
</organism>
<dbReference type="Proteomes" id="UP000199289">
    <property type="component" value="Unassembled WGS sequence"/>
</dbReference>
<dbReference type="Pfam" id="PF02899">
    <property type="entry name" value="Phage_int_SAM_1"/>
    <property type="match status" value="1"/>
</dbReference>
<evidence type="ECO:0000313" key="9">
    <source>
        <dbReference type="Proteomes" id="UP000199289"/>
    </source>
</evidence>
<reference evidence="9" key="1">
    <citation type="submission" date="2016-10" db="EMBL/GenBank/DDBJ databases">
        <authorList>
            <person name="Varghese N."/>
            <person name="Submissions S."/>
        </authorList>
    </citation>
    <scope>NUCLEOTIDE SEQUENCE [LARGE SCALE GENOMIC DNA]</scope>
    <source>
        <strain evidence="9">CGMCC 1.12397</strain>
    </source>
</reference>
<proteinExistence type="predicted"/>
<feature type="domain" description="Core-binding (CB)" evidence="6">
    <location>
        <begin position="31"/>
        <end position="121"/>
    </location>
</feature>
<feature type="domain" description="Tyr recombinase" evidence="5">
    <location>
        <begin position="145"/>
        <end position="374"/>
    </location>
</feature>
<dbReference type="Gene3D" id="1.10.150.130">
    <property type="match status" value="1"/>
</dbReference>
<evidence type="ECO:0000256" key="2">
    <source>
        <dbReference type="ARBA" id="ARBA00023125"/>
    </source>
</evidence>
<dbReference type="PANTHER" id="PTHR30349">
    <property type="entry name" value="PHAGE INTEGRASE-RELATED"/>
    <property type="match status" value="1"/>
</dbReference>
<evidence type="ECO:0000313" key="7">
    <source>
        <dbReference type="EMBL" id="RDI71972.1"/>
    </source>
</evidence>
<evidence type="ECO:0000256" key="1">
    <source>
        <dbReference type="ARBA" id="ARBA00022908"/>
    </source>
</evidence>
<dbReference type="InterPro" id="IPR044068">
    <property type="entry name" value="CB"/>
</dbReference>
<keyword evidence="10" id="KW-1185">Reference proteome</keyword>
<dbReference type="AlphaFoldDB" id="A0A1H0XPF9"/>
<keyword evidence="3" id="KW-0233">DNA recombination</keyword>
<accession>A0A1H0XPF9</accession>
<dbReference type="GO" id="GO:0003677">
    <property type="term" value="F:DNA binding"/>
    <property type="evidence" value="ECO:0007669"/>
    <property type="project" value="UniProtKB-UniRule"/>
</dbReference>
<dbReference type="InterPro" id="IPR010998">
    <property type="entry name" value="Integrase_recombinase_N"/>
</dbReference>
<dbReference type="InterPro" id="IPR002104">
    <property type="entry name" value="Integrase_catalytic"/>
</dbReference>
<evidence type="ECO:0000256" key="3">
    <source>
        <dbReference type="ARBA" id="ARBA00023172"/>
    </source>
</evidence>
<evidence type="ECO:0000313" key="8">
    <source>
        <dbReference type="EMBL" id="SDQ04546.1"/>
    </source>
</evidence>
<dbReference type="GO" id="GO:0006310">
    <property type="term" value="P:DNA recombination"/>
    <property type="evidence" value="ECO:0007669"/>
    <property type="project" value="UniProtKB-KW"/>
</dbReference>
<dbReference type="InterPro" id="IPR011010">
    <property type="entry name" value="DNA_brk_join_enz"/>
</dbReference>
<dbReference type="OrthoDB" id="198497at2157"/>
<dbReference type="SUPFAM" id="SSF56349">
    <property type="entry name" value="DNA breaking-rejoining enzymes"/>
    <property type="match status" value="1"/>
</dbReference>
<dbReference type="Gene3D" id="1.10.443.10">
    <property type="entry name" value="Intergrase catalytic core"/>
    <property type="match status" value="1"/>
</dbReference>
<name>A0A1H0XPF9_9EURY</name>
<dbReference type="PROSITE" id="PS51900">
    <property type="entry name" value="CB"/>
    <property type="match status" value="1"/>
</dbReference>
<keyword evidence="1" id="KW-0229">DNA integration</keyword>
<dbReference type="InterPro" id="IPR004107">
    <property type="entry name" value="Integrase_SAM-like_N"/>
</dbReference>
<dbReference type="EMBL" id="QQST01000001">
    <property type="protein sequence ID" value="RDI71972.1"/>
    <property type="molecule type" value="Genomic_DNA"/>
</dbReference>
<protein>
    <submittedName>
        <fullName evidence="7">Site-specific integrase</fullName>
    </submittedName>
    <submittedName>
        <fullName evidence="8">Site-specific recombinase XerD</fullName>
    </submittedName>
</protein>
<dbReference type="RefSeq" id="WP_092531334.1">
    <property type="nucleotide sequence ID" value="NZ_FNKQ01000001.1"/>
</dbReference>
<sequence length="381" mass="43743">MSSQQTQPEITQEQLLRAIQRENISEDLQSISPEEAIEFYFDDRSRDLAPNTKRVHRSALRFFKRWCSEQGIENLNDLTSRDLSKYRSWRRDEATTKVDSLSKSSEESQMNIIRSFIQVCERIDAVESGLHKDVPFPDMDEGDDVCLDEVSYERVSEILGYLREHEYAKRGHVVWEVMAETGLRTGAIHSLDICDYKTGKEQDYLRLRHRPESGTSLKNGAKSERYVAISDQVRTVIDDYLLENYPDAEEKYKDEYGREPLLSAGQGRICRSTLRKYVYMWTRPCEIGKECPHNRDKRNCEATDNDAASKCGSSKAPHTVRTGYITHLLGSGVNASCVSSRCDVTEDVMGTHYDTRDEYDKMVTRQQALKSTEPDDNGSNP</sequence>
<keyword evidence="2 4" id="KW-0238">DNA-binding</keyword>
<dbReference type="PANTHER" id="PTHR30349:SF41">
    <property type="entry name" value="INTEGRASE_RECOMBINASE PROTEIN MJ0367-RELATED"/>
    <property type="match status" value="1"/>
</dbReference>
<evidence type="ECO:0000259" key="6">
    <source>
        <dbReference type="PROSITE" id="PS51900"/>
    </source>
</evidence>
<evidence type="ECO:0000256" key="4">
    <source>
        <dbReference type="PROSITE-ProRule" id="PRU01248"/>
    </source>
</evidence>
<evidence type="ECO:0000313" key="10">
    <source>
        <dbReference type="Proteomes" id="UP000255421"/>
    </source>
</evidence>
<reference evidence="7 10" key="3">
    <citation type="submission" date="2018-07" db="EMBL/GenBank/DDBJ databases">
        <title>Genome sequence of extremly halophilic archaeon Halopelagius longus strain BC12-B1.</title>
        <authorList>
            <person name="Zhang X."/>
        </authorList>
    </citation>
    <scope>NUCLEOTIDE SEQUENCE [LARGE SCALE GENOMIC DNA]</scope>
    <source>
        <strain evidence="7 10">BC12-B1</strain>
    </source>
</reference>
<dbReference type="InterPro" id="IPR050090">
    <property type="entry name" value="Tyrosine_recombinase_XerCD"/>
</dbReference>